<feature type="transmembrane region" description="Helical" evidence="5">
    <location>
        <begin position="419"/>
        <end position="441"/>
    </location>
</feature>
<feature type="transmembrane region" description="Helical" evidence="5">
    <location>
        <begin position="320"/>
        <end position="339"/>
    </location>
</feature>
<feature type="domain" description="Major facilitator superfamily (MFS) profile" evidence="6">
    <location>
        <begin position="44"/>
        <end position="480"/>
    </location>
</feature>
<dbReference type="InterPro" id="IPR020846">
    <property type="entry name" value="MFS_dom"/>
</dbReference>
<name>A0A194WZP2_MOLSC</name>
<feature type="transmembrane region" description="Helical" evidence="5">
    <location>
        <begin position="202"/>
        <end position="222"/>
    </location>
</feature>
<dbReference type="PANTHER" id="PTHR23502:SF163">
    <property type="entry name" value="MAJOR FACILITATOR SUPERFAMILY (MFS) PROFILE DOMAIN-CONTAINING PROTEIN"/>
    <property type="match status" value="1"/>
</dbReference>
<dbReference type="GO" id="GO:0016020">
    <property type="term" value="C:membrane"/>
    <property type="evidence" value="ECO:0007669"/>
    <property type="project" value="UniProtKB-SubCell"/>
</dbReference>
<accession>A0A194WZP2</accession>
<evidence type="ECO:0000313" key="7">
    <source>
        <dbReference type="EMBL" id="KUJ13413.1"/>
    </source>
</evidence>
<evidence type="ECO:0000256" key="1">
    <source>
        <dbReference type="ARBA" id="ARBA00004141"/>
    </source>
</evidence>
<dbReference type="EMBL" id="KQ947422">
    <property type="protein sequence ID" value="KUJ13413.1"/>
    <property type="molecule type" value="Genomic_DNA"/>
</dbReference>
<dbReference type="SUPFAM" id="SSF103473">
    <property type="entry name" value="MFS general substrate transporter"/>
    <property type="match status" value="1"/>
</dbReference>
<feature type="transmembrane region" description="Helical" evidence="5">
    <location>
        <begin position="387"/>
        <end position="412"/>
    </location>
</feature>
<dbReference type="Gene3D" id="1.20.1250.20">
    <property type="entry name" value="MFS general substrate transporter like domains"/>
    <property type="match status" value="1"/>
</dbReference>
<dbReference type="OrthoDB" id="5296287at2759"/>
<feature type="transmembrane region" description="Helical" evidence="5">
    <location>
        <begin position="45"/>
        <end position="69"/>
    </location>
</feature>
<evidence type="ECO:0000256" key="3">
    <source>
        <dbReference type="ARBA" id="ARBA00022989"/>
    </source>
</evidence>
<dbReference type="Pfam" id="PF07690">
    <property type="entry name" value="MFS_1"/>
    <property type="match status" value="2"/>
</dbReference>
<evidence type="ECO:0000256" key="2">
    <source>
        <dbReference type="ARBA" id="ARBA00022692"/>
    </source>
</evidence>
<dbReference type="RefSeq" id="XP_018067768.1">
    <property type="nucleotide sequence ID" value="XM_018221308.1"/>
</dbReference>
<evidence type="ECO:0000313" key="8">
    <source>
        <dbReference type="Proteomes" id="UP000070700"/>
    </source>
</evidence>
<evidence type="ECO:0000259" key="6">
    <source>
        <dbReference type="PROSITE" id="PS50850"/>
    </source>
</evidence>
<dbReference type="KEGG" id="psco:LY89DRAFT_754152"/>
<sequence length="489" mass="53437">MFETKALHQGLDETMPEGRMIQEPSQDAFAVAPANPFNWSKKRKWMVVATVSFMMLLNVVATMACTPAIPLILDEFKTQNQSYYVLLVSIWEPGECFGPFLIGPLADHFGRLPVWHVCNVVYVGCTLVSGFSSSITMLLIFRLLNGFVAAPLTLGPAIVSDMFSPEQRGGALGLAQLLPMTGLSWGPIIASAVLGGGRSWRWIFWVLAITVGGVEVCSLITMPETHKDTVRRRYNKVESLPGRPKFKLGMVLRAFKIWVFYPVAFIIAFHWATLWGFGYIIFTTLTEVFESQYNILPEDSGLYCLGWGVSSKFDKETNNLIYTFTGLGYALGLLLGGILSDCYVKRKKDSRGSTQAQDRIPPAIPSGLLAAFGLFLYGWAVQTRVQWMAPVMASAIQNFGTAIVSISCKAYLVDAFPDFAALAIGAGSILMSLSGALVPLAGPSLYTSLGLGWGNSLLGFIAVVLTPLPFLVLKLTKQNKSQGSIARHL</sequence>
<dbReference type="PROSITE" id="PS50850">
    <property type="entry name" value="MFS"/>
    <property type="match status" value="1"/>
</dbReference>
<feature type="transmembrane region" description="Helical" evidence="5">
    <location>
        <begin position="360"/>
        <end position="381"/>
    </location>
</feature>
<keyword evidence="2 5" id="KW-0812">Transmembrane</keyword>
<dbReference type="GO" id="GO:0022857">
    <property type="term" value="F:transmembrane transporter activity"/>
    <property type="evidence" value="ECO:0007669"/>
    <property type="project" value="InterPro"/>
</dbReference>
<feature type="transmembrane region" description="Helical" evidence="5">
    <location>
        <begin position="139"/>
        <end position="159"/>
    </location>
</feature>
<protein>
    <submittedName>
        <fullName evidence="7">MFS general substrate transporter</fullName>
    </submittedName>
</protein>
<proteinExistence type="predicted"/>
<evidence type="ECO:0000256" key="5">
    <source>
        <dbReference type="SAM" id="Phobius"/>
    </source>
</evidence>
<evidence type="ECO:0000256" key="4">
    <source>
        <dbReference type="ARBA" id="ARBA00023136"/>
    </source>
</evidence>
<dbReference type="AlphaFoldDB" id="A0A194WZP2"/>
<organism evidence="7 8">
    <name type="scientific">Mollisia scopiformis</name>
    <name type="common">Conifer needle endophyte fungus</name>
    <name type="synonym">Phialocephala scopiformis</name>
    <dbReference type="NCBI Taxonomy" id="149040"/>
    <lineage>
        <taxon>Eukaryota</taxon>
        <taxon>Fungi</taxon>
        <taxon>Dikarya</taxon>
        <taxon>Ascomycota</taxon>
        <taxon>Pezizomycotina</taxon>
        <taxon>Leotiomycetes</taxon>
        <taxon>Helotiales</taxon>
        <taxon>Mollisiaceae</taxon>
        <taxon>Mollisia</taxon>
    </lineage>
</organism>
<dbReference type="Proteomes" id="UP000070700">
    <property type="component" value="Unassembled WGS sequence"/>
</dbReference>
<dbReference type="GeneID" id="28831034"/>
<keyword evidence="4 5" id="KW-0472">Membrane</keyword>
<comment type="subcellular location">
    <subcellularLocation>
        <location evidence="1">Membrane</location>
        <topology evidence="1">Multi-pass membrane protein</topology>
    </subcellularLocation>
</comment>
<dbReference type="PANTHER" id="PTHR23502">
    <property type="entry name" value="MAJOR FACILITATOR SUPERFAMILY"/>
    <property type="match status" value="1"/>
</dbReference>
<feature type="transmembrane region" description="Helical" evidence="5">
    <location>
        <begin position="257"/>
        <end position="282"/>
    </location>
</feature>
<reference evidence="7 8" key="1">
    <citation type="submission" date="2015-10" db="EMBL/GenBank/DDBJ databases">
        <title>Full genome of DAOMC 229536 Phialocephala scopiformis, a fungal endophyte of spruce producing the potent anti-insectan compound rugulosin.</title>
        <authorList>
            <consortium name="DOE Joint Genome Institute"/>
            <person name="Walker A.K."/>
            <person name="Frasz S.L."/>
            <person name="Seifert K.A."/>
            <person name="Miller J.D."/>
            <person name="Mondo S.J."/>
            <person name="Labutti K."/>
            <person name="Lipzen A."/>
            <person name="Dockter R."/>
            <person name="Kennedy M."/>
            <person name="Grigoriev I.V."/>
            <person name="Spatafora J.W."/>
        </authorList>
    </citation>
    <scope>NUCLEOTIDE SEQUENCE [LARGE SCALE GENOMIC DNA]</scope>
    <source>
        <strain evidence="7 8">CBS 120377</strain>
    </source>
</reference>
<dbReference type="InterPro" id="IPR011701">
    <property type="entry name" value="MFS"/>
</dbReference>
<gene>
    <name evidence="7" type="ORF">LY89DRAFT_754152</name>
</gene>
<feature type="transmembrane region" description="Helical" evidence="5">
    <location>
        <begin position="114"/>
        <end position="133"/>
    </location>
</feature>
<keyword evidence="8" id="KW-1185">Reference proteome</keyword>
<feature type="transmembrane region" description="Helical" evidence="5">
    <location>
        <begin position="453"/>
        <end position="473"/>
    </location>
</feature>
<dbReference type="InterPro" id="IPR036259">
    <property type="entry name" value="MFS_trans_sf"/>
</dbReference>
<keyword evidence="3 5" id="KW-1133">Transmembrane helix</keyword>
<dbReference type="InParanoid" id="A0A194WZP2"/>